<feature type="region of interest" description="Disordered" evidence="1">
    <location>
        <begin position="50"/>
        <end position="234"/>
    </location>
</feature>
<reference evidence="2" key="1">
    <citation type="journal article" date="2022" name="Int. J. Mol. Sci.">
        <title>Draft Genome of Tanacetum Coccineum: Genomic Comparison of Closely Related Tanacetum-Family Plants.</title>
        <authorList>
            <person name="Yamashiro T."/>
            <person name="Shiraishi A."/>
            <person name="Nakayama K."/>
            <person name="Satake H."/>
        </authorList>
    </citation>
    <scope>NUCLEOTIDE SEQUENCE</scope>
</reference>
<feature type="compositionally biased region" description="Pro residues" evidence="1">
    <location>
        <begin position="50"/>
        <end position="69"/>
    </location>
</feature>
<feature type="compositionally biased region" description="Basic and acidic residues" evidence="1">
    <location>
        <begin position="112"/>
        <end position="130"/>
    </location>
</feature>
<comment type="caution">
    <text evidence="2">The sequence shown here is derived from an EMBL/GenBank/DDBJ whole genome shotgun (WGS) entry which is preliminary data.</text>
</comment>
<feature type="compositionally biased region" description="Acidic residues" evidence="1">
    <location>
        <begin position="131"/>
        <end position="164"/>
    </location>
</feature>
<evidence type="ECO:0000313" key="3">
    <source>
        <dbReference type="Proteomes" id="UP001151760"/>
    </source>
</evidence>
<organism evidence="2 3">
    <name type="scientific">Tanacetum coccineum</name>
    <dbReference type="NCBI Taxonomy" id="301880"/>
    <lineage>
        <taxon>Eukaryota</taxon>
        <taxon>Viridiplantae</taxon>
        <taxon>Streptophyta</taxon>
        <taxon>Embryophyta</taxon>
        <taxon>Tracheophyta</taxon>
        <taxon>Spermatophyta</taxon>
        <taxon>Magnoliopsida</taxon>
        <taxon>eudicotyledons</taxon>
        <taxon>Gunneridae</taxon>
        <taxon>Pentapetalae</taxon>
        <taxon>asterids</taxon>
        <taxon>campanulids</taxon>
        <taxon>Asterales</taxon>
        <taxon>Asteraceae</taxon>
        <taxon>Asteroideae</taxon>
        <taxon>Anthemideae</taxon>
        <taxon>Anthemidinae</taxon>
        <taxon>Tanacetum</taxon>
    </lineage>
</organism>
<keyword evidence="3" id="KW-1185">Reference proteome</keyword>
<evidence type="ECO:0000256" key="1">
    <source>
        <dbReference type="SAM" id="MobiDB-lite"/>
    </source>
</evidence>
<name>A0ABQ5HXQ5_9ASTR</name>
<reference evidence="2" key="2">
    <citation type="submission" date="2022-01" db="EMBL/GenBank/DDBJ databases">
        <authorList>
            <person name="Yamashiro T."/>
            <person name="Shiraishi A."/>
            <person name="Satake H."/>
            <person name="Nakayama K."/>
        </authorList>
    </citation>
    <scope>NUCLEOTIDE SEQUENCE</scope>
</reference>
<protein>
    <submittedName>
        <fullName evidence="2">Uncharacterized protein</fullName>
    </submittedName>
</protein>
<feature type="region of interest" description="Disordered" evidence="1">
    <location>
        <begin position="1"/>
        <end position="37"/>
    </location>
</feature>
<proteinExistence type="predicted"/>
<accession>A0ABQ5HXQ5</accession>
<evidence type="ECO:0000313" key="2">
    <source>
        <dbReference type="EMBL" id="GJT92701.1"/>
    </source>
</evidence>
<feature type="compositionally biased region" description="Pro residues" evidence="1">
    <location>
        <begin position="220"/>
        <end position="231"/>
    </location>
</feature>
<sequence length="297" mass="32630">MSDSEDSTVTYTAVSSPFEDRSDIGSPGVDGPPIMPEDPYAYIVAAYQAPPSPDYMPGPEEPQSPPPLDFVPEPMYPEYMPLEDEILLAEEQPLPTATLPTADSPGYVPEFDPEKETEANDDEDLKKDPADYPDDQDDDKEEEEEPSGDDANDEDEDEDEEEEEHPAPADSVPPVHRMTPRISIQDEPSISLPPREEVEQLLALTTPPPSPLTPLSSPLPQIPSPPLPTSPPASVLPALPLPTLSSPLQLLYSDRRADRPKITLPPRKRADYGFVDTVDAEISRRRAEEVGYGIRDA</sequence>
<dbReference type="EMBL" id="BQNB010020135">
    <property type="protein sequence ID" value="GJT92701.1"/>
    <property type="molecule type" value="Genomic_DNA"/>
</dbReference>
<gene>
    <name evidence="2" type="ORF">Tco_1081546</name>
</gene>
<dbReference type="Proteomes" id="UP001151760">
    <property type="component" value="Unassembled WGS sequence"/>
</dbReference>